<gene>
    <name evidence="1" type="ORF">QE382_003785</name>
</gene>
<evidence type="ECO:0000313" key="2">
    <source>
        <dbReference type="Proteomes" id="UP001244640"/>
    </source>
</evidence>
<dbReference type="Proteomes" id="UP001244640">
    <property type="component" value="Unassembled WGS sequence"/>
</dbReference>
<dbReference type="RefSeq" id="WP_307187234.1">
    <property type="nucleotide sequence ID" value="NZ_JAUTBA010000001.1"/>
</dbReference>
<dbReference type="EMBL" id="JAUTBA010000001">
    <property type="protein sequence ID" value="MDQ1151801.1"/>
    <property type="molecule type" value="Genomic_DNA"/>
</dbReference>
<organism evidence="1 2">
    <name type="scientific">Sphingobacterium zeae</name>
    <dbReference type="NCBI Taxonomy" id="1776859"/>
    <lineage>
        <taxon>Bacteria</taxon>
        <taxon>Pseudomonadati</taxon>
        <taxon>Bacteroidota</taxon>
        <taxon>Sphingobacteriia</taxon>
        <taxon>Sphingobacteriales</taxon>
        <taxon>Sphingobacteriaceae</taxon>
        <taxon>Sphingobacterium</taxon>
    </lineage>
</organism>
<sequence>MSQITHIRDNEGNWNVIKSGRQMLSGVQRGKEVNWLTIYNEWFNGTGPEYSYFEGNHPSNLSIKEDRLYQNALRKFNLNGEFKKGIAVNFIPILENESGPEGYNMQIQMMGSFNVSFYKLGSKTLSLIHDSKSRT</sequence>
<proteinExistence type="predicted"/>
<reference evidence="1 2" key="1">
    <citation type="submission" date="2023-07" db="EMBL/GenBank/DDBJ databases">
        <title>Functional and genomic diversity of the sorghum phyllosphere microbiome.</title>
        <authorList>
            <person name="Shade A."/>
        </authorList>
    </citation>
    <scope>NUCLEOTIDE SEQUENCE [LARGE SCALE GENOMIC DNA]</scope>
    <source>
        <strain evidence="1 2">SORGH_AS_0892</strain>
    </source>
</reference>
<accession>A0ABU0UAA4</accession>
<protein>
    <submittedName>
        <fullName evidence="1">Uncharacterized protein</fullName>
    </submittedName>
</protein>
<comment type="caution">
    <text evidence="1">The sequence shown here is derived from an EMBL/GenBank/DDBJ whole genome shotgun (WGS) entry which is preliminary data.</text>
</comment>
<name>A0ABU0UAA4_9SPHI</name>
<evidence type="ECO:0000313" key="1">
    <source>
        <dbReference type="EMBL" id="MDQ1151801.1"/>
    </source>
</evidence>
<keyword evidence="2" id="KW-1185">Reference proteome</keyword>